<dbReference type="OrthoDB" id="506370at2"/>
<dbReference type="SMART" id="SM01150">
    <property type="entry name" value="DUF1338"/>
    <property type="match status" value="1"/>
</dbReference>
<dbReference type="EC" id="1.13.11.93" evidence="6"/>
<dbReference type="GO" id="GO:0051213">
    <property type="term" value="F:dioxygenase activity"/>
    <property type="evidence" value="ECO:0007669"/>
    <property type="project" value="UniProtKB-KW"/>
</dbReference>
<dbReference type="PANTHER" id="PTHR31136:SF5">
    <property type="entry name" value="2-OXOADIPATE DIOXYGENASE_DECARBOXYLASE, CHLOROPLASTIC"/>
    <property type="match status" value="1"/>
</dbReference>
<dbReference type="Pfam" id="PF07063">
    <property type="entry name" value="HGLS"/>
    <property type="match status" value="2"/>
</dbReference>
<proteinExistence type="inferred from homology"/>
<evidence type="ECO:0000313" key="8">
    <source>
        <dbReference type="EMBL" id="GAP44726.1"/>
    </source>
</evidence>
<dbReference type="RefSeq" id="WP_062044510.1">
    <property type="nucleotide sequence ID" value="NZ_DF968183.1"/>
</dbReference>
<dbReference type="Gene3D" id="3.10.180.50">
    <property type="match status" value="1"/>
</dbReference>
<evidence type="ECO:0000256" key="7">
    <source>
        <dbReference type="ARBA" id="ARBA00035045"/>
    </source>
</evidence>
<evidence type="ECO:0000256" key="6">
    <source>
        <dbReference type="ARBA" id="ARBA00035023"/>
    </source>
</evidence>
<evidence type="ECO:0000313" key="9">
    <source>
        <dbReference type="Proteomes" id="UP000053091"/>
    </source>
</evidence>
<reference evidence="8" key="1">
    <citation type="journal article" date="2015" name="Genome Announc.">
        <title>Draft Genome Sequence of Bacteroidales Strain TBC1, a Novel Isolate from a Methanogenic Wastewater Treatment System.</title>
        <authorList>
            <person name="Tourlousse D.M."/>
            <person name="Matsuura N."/>
            <person name="Sun L."/>
            <person name="Toyonaga M."/>
            <person name="Kuroda K."/>
            <person name="Ohashi A."/>
            <person name="Cruz R."/>
            <person name="Yamaguchi T."/>
            <person name="Sekiguchi Y."/>
        </authorList>
    </citation>
    <scope>NUCLEOTIDE SEQUENCE [LARGE SCALE GENOMIC DNA]</scope>
    <source>
        <strain evidence="8">TBC1</strain>
    </source>
</reference>
<dbReference type="Proteomes" id="UP000053091">
    <property type="component" value="Unassembled WGS sequence"/>
</dbReference>
<evidence type="ECO:0000256" key="3">
    <source>
        <dbReference type="ARBA" id="ARBA00023002"/>
    </source>
</evidence>
<comment type="similarity">
    <text evidence="5">Belongs to the 2-oxoadipate dioxygenase/decarboxylase family.</text>
</comment>
<dbReference type="InterPro" id="IPR009770">
    <property type="entry name" value="HGLS"/>
</dbReference>
<dbReference type="PATRIC" id="fig|1678841.3.peg.3258"/>
<evidence type="ECO:0000256" key="5">
    <source>
        <dbReference type="ARBA" id="ARBA00035013"/>
    </source>
</evidence>
<keyword evidence="3" id="KW-0560">Oxidoreductase</keyword>
<name>A0A0S7C5F8_9BACT</name>
<comment type="cofactor">
    <cofactor evidence="1">
        <name>Fe(2+)</name>
        <dbReference type="ChEBI" id="CHEBI:29033"/>
    </cofactor>
</comment>
<dbReference type="STRING" id="1678841.TBC1_12537"/>
<sequence length="268" mass="30787">MEAQQVFDRLWADYISQNPAAKRVYDLFTAEGETVYNDHIAFRTFNDPRINIEVLSQEFLKVGYEYKGSYNFEQKKLNAKHFEHKTFKDAPRVFISELRTEEFSPFLQETVKGIIDAIPSGMTGKSELIYAGNLWGTPSFEVYEALRKESEYAAWVYVYGFRANHFTVSINGLKKYDTIRKVNQFLKDNGFIINASGGEVKGTPGELLEQSSIMAGILPVKFKEGTFEIPSCYYEFAMRYPDSDGKLYSGFIAKSADKIFESTDFYKK</sequence>
<dbReference type="CDD" id="cd16350">
    <property type="entry name" value="VOC_like"/>
    <property type="match status" value="1"/>
</dbReference>
<gene>
    <name evidence="8" type="ORF">TBC1_12537</name>
</gene>
<evidence type="ECO:0000256" key="2">
    <source>
        <dbReference type="ARBA" id="ARBA00022964"/>
    </source>
</evidence>
<evidence type="ECO:0000256" key="1">
    <source>
        <dbReference type="ARBA" id="ARBA00001954"/>
    </source>
</evidence>
<accession>A0A0S7C5F8</accession>
<keyword evidence="9" id="KW-1185">Reference proteome</keyword>
<organism evidence="8">
    <name type="scientific">Lentimicrobium saccharophilum</name>
    <dbReference type="NCBI Taxonomy" id="1678841"/>
    <lineage>
        <taxon>Bacteria</taxon>
        <taxon>Pseudomonadati</taxon>
        <taxon>Bacteroidota</taxon>
        <taxon>Bacteroidia</taxon>
        <taxon>Bacteroidales</taxon>
        <taxon>Lentimicrobiaceae</taxon>
        <taxon>Lentimicrobium</taxon>
    </lineage>
</organism>
<dbReference type="AlphaFoldDB" id="A0A0S7C5F8"/>
<evidence type="ECO:0000256" key="4">
    <source>
        <dbReference type="ARBA" id="ARBA00023004"/>
    </source>
</evidence>
<dbReference type="EMBL" id="DF968183">
    <property type="protein sequence ID" value="GAP44726.1"/>
    <property type="molecule type" value="Genomic_DNA"/>
</dbReference>
<keyword evidence="4" id="KW-0408">Iron</keyword>
<protein>
    <recommendedName>
        <fullName evidence="6">2-oxoadipate dioxygenase/decarboxylase</fullName>
        <ecNumber evidence="6">1.13.11.93</ecNumber>
    </recommendedName>
    <alternativeName>
        <fullName evidence="7">2-hydroxyglutarate synthase</fullName>
    </alternativeName>
</protein>
<keyword evidence="2" id="KW-0223">Dioxygenase</keyword>
<dbReference type="PANTHER" id="PTHR31136">
    <property type="entry name" value="DUF1338 DOMAIN-CONTAINING PROTEIN"/>
    <property type="match status" value="1"/>
</dbReference>